<dbReference type="Pfam" id="PF00582">
    <property type="entry name" value="Usp"/>
    <property type="match status" value="1"/>
</dbReference>
<keyword evidence="18" id="KW-1185">Reference proteome</keyword>
<dbReference type="InterPro" id="IPR036890">
    <property type="entry name" value="HATPase_C_sf"/>
</dbReference>
<name>A0A930YF44_9ACTN</name>
<evidence type="ECO:0000256" key="13">
    <source>
        <dbReference type="ARBA" id="ARBA00023136"/>
    </source>
</evidence>
<keyword evidence="9 17" id="KW-0418">Kinase</keyword>
<evidence type="ECO:0000256" key="10">
    <source>
        <dbReference type="ARBA" id="ARBA00022840"/>
    </source>
</evidence>
<evidence type="ECO:0000313" key="17">
    <source>
        <dbReference type="EMBL" id="MBF4764428.1"/>
    </source>
</evidence>
<dbReference type="FunFam" id="3.40.50.300:FF:000483">
    <property type="entry name" value="Sensor histidine kinase KdpD"/>
    <property type="match status" value="1"/>
</dbReference>
<dbReference type="InterPro" id="IPR003594">
    <property type="entry name" value="HATPase_dom"/>
</dbReference>
<dbReference type="Pfam" id="PF00512">
    <property type="entry name" value="HisKA"/>
    <property type="match status" value="1"/>
</dbReference>
<dbReference type="FunFam" id="3.40.50.620:FF:000112">
    <property type="entry name" value="Sensor histidine kinase KdpD"/>
    <property type="match status" value="1"/>
</dbReference>
<dbReference type="InterPro" id="IPR027417">
    <property type="entry name" value="P-loop_NTPase"/>
</dbReference>
<dbReference type="EC" id="2.7.13.3" evidence="4"/>
<feature type="transmembrane region" description="Helical" evidence="15">
    <location>
        <begin position="412"/>
        <end position="440"/>
    </location>
</feature>
<accession>A0A930YF44</accession>
<dbReference type="InterPro" id="IPR005467">
    <property type="entry name" value="His_kinase_dom"/>
</dbReference>
<evidence type="ECO:0000256" key="6">
    <source>
        <dbReference type="ARBA" id="ARBA00022679"/>
    </source>
</evidence>
<proteinExistence type="predicted"/>
<dbReference type="CDD" id="cd00075">
    <property type="entry name" value="HATPase"/>
    <property type="match status" value="1"/>
</dbReference>
<keyword evidence="13 15" id="KW-0472">Membrane</keyword>
<keyword evidence="7 15" id="KW-0812">Transmembrane</keyword>
<dbReference type="PRINTS" id="PR00344">
    <property type="entry name" value="BCTRLSENSOR"/>
</dbReference>
<evidence type="ECO:0000256" key="11">
    <source>
        <dbReference type="ARBA" id="ARBA00022989"/>
    </source>
</evidence>
<dbReference type="InterPro" id="IPR003852">
    <property type="entry name" value="Sig_transdc_His_kinase_KdpD_N"/>
</dbReference>
<dbReference type="InterPro" id="IPR036097">
    <property type="entry name" value="HisK_dim/P_sf"/>
</dbReference>
<feature type="transmembrane region" description="Helical" evidence="15">
    <location>
        <begin position="380"/>
        <end position="400"/>
    </location>
</feature>
<dbReference type="InterPro" id="IPR038318">
    <property type="entry name" value="KdpD_sf"/>
</dbReference>
<dbReference type="InterPro" id="IPR004358">
    <property type="entry name" value="Sig_transdc_His_kin-like_C"/>
</dbReference>
<comment type="caution">
    <text evidence="17">The sequence shown here is derived from an EMBL/GenBank/DDBJ whole genome shotgun (WGS) entry which is preliminary data.</text>
</comment>
<evidence type="ECO:0000256" key="15">
    <source>
        <dbReference type="SAM" id="Phobius"/>
    </source>
</evidence>
<evidence type="ECO:0000256" key="5">
    <source>
        <dbReference type="ARBA" id="ARBA00022553"/>
    </source>
</evidence>
<dbReference type="InterPro" id="IPR003661">
    <property type="entry name" value="HisK_dim/P_dom"/>
</dbReference>
<organism evidence="17 18">
    <name type="scientific">Nocardioides islandensis</name>
    <dbReference type="NCBI Taxonomy" id="433663"/>
    <lineage>
        <taxon>Bacteria</taxon>
        <taxon>Bacillati</taxon>
        <taxon>Actinomycetota</taxon>
        <taxon>Actinomycetes</taxon>
        <taxon>Propionibacteriales</taxon>
        <taxon>Nocardioidaceae</taxon>
        <taxon>Nocardioides</taxon>
    </lineage>
</organism>
<dbReference type="InterPro" id="IPR052023">
    <property type="entry name" value="Histidine_kinase_KdpD"/>
</dbReference>
<evidence type="ECO:0000313" key="18">
    <source>
        <dbReference type="Proteomes" id="UP000640489"/>
    </source>
</evidence>
<dbReference type="InterPro" id="IPR006016">
    <property type="entry name" value="UspA"/>
</dbReference>
<keyword evidence="5" id="KW-0597">Phosphoprotein</keyword>
<keyword evidence="11 15" id="KW-1133">Transmembrane helix</keyword>
<dbReference type="GO" id="GO:0005524">
    <property type="term" value="F:ATP binding"/>
    <property type="evidence" value="ECO:0007669"/>
    <property type="project" value="UniProtKB-KW"/>
</dbReference>
<feature type="domain" description="Histidine kinase" evidence="16">
    <location>
        <begin position="618"/>
        <end position="832"/>
    </location>
</feature>
<evidence type="ECO:0000256" key="12">
    <source>
        <dbReference type="ARBA" id="ARBA00023012"/>
    </source>
</evidence>
<sequence length="854" mass="90756">MAGKRGRLRVYLGAAPGVGKTFSMLGEAHRRAERGTDIVVGFVETHGRPHTAELLEGLEVIPRRTLSHRGAQFEEMDLDAVLARRPSVALVDEMAHTNVPGSRNAKRWQDIEELLAAGIDVITTVNVQHLESVNDVVEKITGVPQRETVPDAVVRAADQIELEDMTAEALRRRLAHGNVYPSEKVDAALSNYFRAGNLTALRELALLWTADRVDEALQLYREQHDITSTWEARERVVVALTGGPEGETLIRRAARVATRASGGDLLAVHVARSDGLAGASQGALARQRQLVESLGGSYHQVLGDDVPEALLSFARAENATQLVLGESRRSILSRALSRGTAGEVIRQSGDIDVHVVTHHHTGLVPTLPRVRGSLSRLRRLQGFGLAAVLLPLMTAVLVPAGPQLNLVSDMLLFLLATVVVAIVGGLAPAMVTAVLGSLLLNYFFTPPLHTLTIRDTNNSLALLVFIVVGILVSSVVDMAARRTREASRAAAEARTLANLAGSVLGGEEALTSMLERVRETFALTSATVLQKEDGDWMALAHAGPPCARPGEAETDVPAGDGLVLALKGRILEAEDQRLVGAFAAQVGVVVDRIRLSAAAAEAAPLAAANQMRTALLAAVGHDLRTPLAAAKAAVSSLLMVGEGMLSAEDRRELLTAADESLDRLAKLVDNLLDMSRLQAGALTVTVQPTFVDELVARSLDDLGDDALPVRADVPDDLPPVLADPGLLERVVVNLLSNALRYSPFDATPHVTASRLDERVEIRVVDRGPGIPSSEWEAVFRPFQRLGDTDNTTGVGLGLALARGLTEAMGGTLEPEETPGGGLTMVVSLPVGDDQTMGAPGLRERQAAVAPGARS</sequence>
<dbReference type="EMBL" id="JADKPN010000009">
    <property type="protein sequence ID" value="MBF4764428.1"/>
    <property type="molecule type" value="Genomic_DNA"/>
</dbReference>
<dbReference type="Pfam" id="PF02518">
    <property type="entry name" value="HATPase_c"/>
    <property type="match status" value="1"/>
</dbReference>
<dbReference type="Pfam" id="PF13493">
    <property type="entry name" value="DUF4118"/>
    <property type="match status" value="1"/>
</dbReference>
<protein>
    <recommendedName>
        <fullName evidence="4">histidine kinase</fullName>
        <ecNumber evidence="4">2.7.13.3</ecNumber>
    </recommendedName>
</protein>
<dbReference type="Gene3D" id="3.40.50.300">
    <property type="entry name" value="P-loop containing nucleotide triphosphate hydrolases"/>
    <property type="match status" value="1"/>
</dbReference>
<evidence type="ECO:0000256" key="4">
    <source>
        <dbReference type="ARBA" id="ARBA00012438"/>
    </source>
</evidence>
<dbReference type="InterPro" id="IPR025201">
    <property type="entry name" value="KdpD_TM"/>
</dbReference>
<reference evidence="17" key="1">
    <citation type="submission" date="2020-11" db="EMBL/GenBank/DDBJ databases">
        <title>Nocardioides sp. nov., isolated from Soil of Cynanchum wilfordii Hemsley rhizosphere.</title>
        <authorList>
            <person name="Lee J.-S."/>
            <person name="Suh M.K."/>
            <person name="Kim J.-S."/>
        </authorList>
    </citation>
    <scope>NUCLEOTIDE SEQUENCE</scope>
    <source>
        <strain evidence="17">KCTC 19275</strain>
    </source>
</reference>
<dbReference type="Gene3D" id="1.20.120.620">
    <property type="entry name" value="Backbone structure of the membrane domain of e. Coli histidine kinase receptor kdpd"/>
    <property type="match status" value="1"/>
</dbReference>
<evidence type="ECO:0000256" key="8">
    <source>
        <dbReference type="ARBA" id="ARBA00022741"/>
    </source>
</evidence>
<evidence type="ECO:0000256" key="2">
    <source>
        <dbReference type="ARBA" id="ARBA00004141"/>
    </source>
</evidence>
<dbReference type="GO" id="GO:0005886">
    <property type="term" value="C:plasma membrane"/>
    <property type="evidence" value="ECO:0007669"/>
    <property type="project" value="UniProtKB-SubCell"/>
</dbReference>
<evidence type="ECO:0000256" key="7">
    <source>
        <dbReference type="ARBA" id="ARBA00022692"/>
    </source>
</evidence>
<keyword evidence="12" id="KW-0902">Two-component regulatory system</keyword>
<dbReference type="PANTHER" id="PTHR45569:SF1">
    <property type="entry name" value="SENSOR PROTEIN KDPD"/>
    <property type="match status" value="1"/>
</dbReference>
<dbReference type="SMART" id="SM00388">
    <property type="entry name" value="HisKA"/>
    <property type="match status" value="1"/>
</dbReference>
<evidence type="ECO:0000256" key="1">
    <source>
        <dbReference type="ARBA" id="ARBA00000085"/>
    </source>
</evidence>
<comment type="catalytic activity">
    <reaction evidence="1">
        <text>ATP + protein L-histidine = ADP + protein N-phospho-L-histidine.</text>
        <dbReference type="EC" id="2.7.13.3"/>
    </reaction>
</comment>
<keyword evidence="6" id="KW-0808">Transferase</keyword>
<dbReference type="SUPFAM" id="SSF52402">
    <property type="entry name" value="Adenine nucleotide alpha hydrolases-like"/>
    <property type="match status" value="1"/>
</dbReference>
<dbReference type="RefSeq" id="WP_194707618.1">
    <property type="nucleotide sequence ID" value="NZ_JADKPN010000009.1"/>
</dbReference>
<feature type="region of interest" description="Disordered" evidence="14">
    <location>
        <begin position="833"/>
        <end position="854"/>
    </location>
</feature>
<evidence type="ECO:0000256" key="3">
    <source>
        <dbReference type="ARBA" id="ARBA00004236"/>
    </source>
</evidence>
<dbReference type="InterPro" id="IPR014729">
    <property type="entry name" value="Rossmann-like_a/b/a_fold"/>
</dbReference>
<dbReference type="PROSITE" id="PS50109">
    <property type="entry name" value="HIS_KIN"/>
    <property type="match status" value="1"/>
</dbReference>
<comment type="subcellular location">
    <subcellularLocation>
        <location evidence="3">Cell membrane</location>
    </subcellularLocation>
    <subcellularLocation>
        <location evidence="2">Membrane</location>
        <topology evidence="2">Multi-pass membrane protein</topology>
    </subcellularLocation>
</comment>
<gene>
    <name evidence="17" type="ORF">ISU07_14945</name>
</gene>
<dbReference type="PANTHER" id="PTHR45569">
    <property type="entry name" value="SENSOR PROTEIN KDPD"/>
    <property type="match status" value="1"/>
</dbReference>
<dbReference type="GO" id="GO:0000155">
    <property type="term" value="F:phosphorelay sensor kinase activity"/>
    <property type="evidence" value="ECO:0007669"/>
    <property type="project" value="InterPro"/>
</dbReference>
<evidence type="ECO:0000256" key="14">
    <source>
        <dbReference type="SAM" id="MobiDB-lite"/>
    </source>
</evidence>
<keyword evidence="10" id="KW-0067">ATP-binding</keyword>
<feature type="transmembrane region" description="Helical" evidence="15">
    <location>
        <begin position="460"/>
        <end position="480"/>
    </location>
</feature>
<dbReference type="SUPFAM" id="SSF55874">
    <property type="entry name" value="ATPase domain of HSP90 chaperone/DNA topoisomerase II/histidine kinase"/>
    <property type="match status" value="1"/>
</dbReference>
<dbReference type="Gene3D" id="1.10.287.130">
    <property type="match status" value="1"/>
</dbReference>
<dbReference type="SUPFAM" id="SSF47384">
    <property type="entry name" value="Homodimeric domain of signal transducing histidine kinase"/>
    <property type="match status" value="1"/>
</dbReference>
<dbReference type="AlphaFoldDB" id="A0A930YF44"/>
<evidence type="ECO:0000256" key="9">
    <source>
        <dbReference type="ARBA" id="ARBA00022777"/>
    </source>
</evidence>
<dbReference type="Pfam" id="PF02702">
    <property type="entry name" value="KdpD"/>
    <property type="match status" value="1"/>
</dbReference>
<keyword evidence="8" id="KW-0547">Nucleotide-binding</keyword>
<dbReference type="Gene3D" id="3.30.565.10">
    <property type="entry name" value="Histidine kinase-like ATPase, C-terminal domain"/>
    <property type="match status" value="1"/>
</dbReference>
<dbReference type="CDD" id="cd00082">
    <property type="entry name" value="HisKA"/>
    <property type="match status" value="1"/>
</dbReference>
<dbReference type="GO" id="GO:0005737">
    <property type="term" value="C:cytoplasm"/>
    <property type="evidence" value="ECO:0007669"/>
    <property type="project" value="UniProtKB-ARBA"/>
</dbReference>
<dbReference type="Proteomes" id="UP000640489">
    <property type="component" value="Unassembled WGS sequence"/>
</dbReference>
<dbReference type="Gene3D" id="3.40.50.620">
    <property type="entry name" value="HUPs"/>
    <property type="match status" value="1"/>
</dbReference>
<evidence type="ECO:0000259" key="16">
    <source>
        <dbReference type="PROSITE" id="PS50109"/>
    </source>
</evidence>
<dbReference type="SMART" id="SM00387">
    <property type="entry name" value="HATPase_c"/>
    <property type="match status" value="1"/>
</dbReference>